<dbReference type="GeneID" id="54993562"/>
<gene>
    <name evidence="1" type="primary">43</name>
    <name evidence="1" type="ORF">PBI_SUZY_43</name>
</gene>
<evidence type="ECO:0000313" key="1">
    <source>
        <dbReference type="EMBL" id="AWY06148.1"/>
    </source>
</evidence>
<name>A0A2Z4Q9K5_9CAUD</name>
<dbReference type="EMBL" id="MH271313">
    <property type="protein sequence ID" value="AWY06148.1"/>
    <property type="molecule type" value="Genomic_DNA"/>
</dbReference>
<dbReference type="RefSeq" id="YP_009803004.1">
    <property type="nucleotide sequence ID" value="NC_047990.1"/>
</dbReference>
<dbReference type="Proteomes" id="UP000250774">
    <property type="component" value="Segment"/>
</dbReference>
<reference evidence="2" key="1">
    <citation type="submission" date="2018-04" db="EMBL/GenBank/DDBJ databases">
        <authorList>
            <person name="Harrington T."/>
            <person name="Washburn E."/>
            <person name="Bricker J."/>
            <person name="McKinney A."/>
            <person name="Betsko A.J."/>
            <person name="Garlena R.A."/>
            <person name="Russell D.A."/>
            <person name="Pope W.A."/>
            <person name="Jacobs-Sera D."/>
            <person name="Hatfull G.F."/>
        </authorList>
    </citation>
    <scope>NUCLEOTIDE SEQUENCE [LARGE SCALE GENOMIC DNA]</scope>
</reference>
<evidence type="ECO:0000313" key="2">
    <source>
        <dbReference type="Proteomes" id="UP000250774"/>
    </source>
</evidence>
<keyword evidence="2" id="KW-1185">Reference proteome</keyword>
<sequence>MTQFVDEIPPPPKNTGNLDKDLAAFAEDLKKKPMCWAEWPREFPSASVAGSTRSNIRRGSYTSFRPPEHFETHTRKRKLFVRYVGEKGAES</sequence>
<accession>A0A2Z4Q9K5</accession>
<protein>
    <submittedName>
        <fullName evidence="1">Uncharacterized protein</fullName>
    </submittedName>
</protein>
<dbReference type="KEGG" id="vg:54993562"/>
<proteinExistence type="predicted"/>
<organism evidence="1 2">
    <name type="scientific">Gordonia phage Suzy</name>
    <dbReference type="NCBI Taxonomy" id="2201430"/>
    <lineage>
        <taxon>Viruses</taxon>
        <taxon>Duplodnaviria</taxon>
        <taxon>Heunggongvirae</taxon>
        <taxon>Uroviricota</taxon>
        <taxon>Caudoviricetes</taxon>
        <taxon>Terapinvirus</taxon>
        <taxon>Terapinvirus suzy</taxon>
    </lineage>
</organism>